<evidence type="ECO:0000313" key="3">
    <source>
        <dbReference type="Proteomes" id="UP000546162"/>
    </source>
</evidence>
<keyword evidence="1" id="KW-0812">Transmembrane</keyword>
<evidence type="ECO:0000313" key="2">
    <source>
        <dbReference type="EMBL" id="MBB4739284.1"/>
    </source>
</evidence>
<dbReference type="Proteomes" id="UP000546162">
    <property type="component" value="Unassembled WGS sequence"/>
</dbReference>
<gene>
    <name evidence="2" type="ORF">BJY16_002743</name>
</gene>
<name>A0A7W7GVX5_9ACTN</name>
<comment type="caution">
    <text evidence="2">The sequence shown here is derived from an EMBL/GenBank/DDBJ whole genome shotgun (WGS) entry which is preliminary data.</text>
</comment>
<keyword evidence="1" id="KW-0472">Membrane</keyword>
<dbReference type="RefSeq" id="WP_185039847.1">
    <property type="nucleotide sequence ID" value="NZ_BAABFG010000005.1"/>
</dbReference>
<keyword evidence="1" id="KW-1133">Transmembrane helix</keyword>
<accession>A0A7W7GVX5</accession>
<feature type="transmembrane region" description="Helical" evidence="1">
    <location>
        <begin position="21"/>
        <end position="40"/>
    </location>
</feature>
<sequence>MTDTSPEATTPAPAPRRRRPIVIALGVLVLVLLALAAWVATRPPSPTGDRDLALSGVLSYGGPEGWPVAKEPAAQPSIEGTEPGAQWTERDGKPVLLGDNGFTVLWATTPATAQACADLAEWAGKRMDPAAAPDVTASCPSAIASPPGDARIISSYGTPPGEHGRYLFSAWVGPLDGQTALWAGLTYEGPSDTANALR</sequence>
<organism evidence="2 3">
    <name type="scientific">Actinoplanes octamycinicus</name>
    <dbReference type="NCBI Taxonomy" id="135948"/>
    <lineage>
        <taxon>Bacteria</taxon>
        <taxon>Bacillati</taxon>
        <taxon>Actinomycetota</taxon>
        <taxon>Actinomycetes</taxon>
        <taxon>Micromonosporales</taxon>
        <taxon>Micromonosporaceae</taxon>
        <taxon>Actinoplanes</taxon>
    </lineage>
</organism>
<reference evidence="2 3" key="1">
    <citation type="submission" date="2020-08" db="EMBL/GenBank/DDBJ databases">
        <title>Sequencing the genomes of 1000 actinobacteria strains.</title>
        <authorList>
            <person name="Klenk H.-P."/>
        </authorList>
    </citation>
    <scope>NUCLEOTIDE SEQUENCE [LARGE SCALE GENOMIC DNA]</scope>
    <source>
        <strain evidence="2 3">DSM 45809</strain>
    </source>
</reference>
<keyword evidence="3" id="KW-1185">Reference proteome</keyword>
<proteinExistence type="predicted"/>
<dbReference type="AlphaFoldDB" id="A0A7W7GVX5"/>
<dbReference type="EMBL" id="JACHNB010000001">
    <property type="protein sequence ID" value="MBB4739284.1"/>
    <property type="molecule type" value="Genomic_DNA"/>
</dbReference>
<evidence type="ECO:0000256" key="1">
    <source>
        <dbReference type="SAM" id="Phobius"/>
    </source>
</evidence>
<protein>
    <submittedName>
        <fullName evidence="2">Uncharacterized protein</fullName>
    </submittedName>
</protein>